<protein>
    <recommendedName>
        <fullName evidence="1">Serine aminopeptidase S33 domain-containing protein</fullName>
    </recommendedName>
</protein>
<sequence length="354" mass="40856">MGAPEVLEGALIRHFKKDRFKRLLYKIAHSSHYLPPEFTKGRAAIFHGYTGHSRQPAIRHMVDVLYEKMYFTVFTCDFPDHGLSVDPTKKSNLGRVKSFLRWIQTVYVATYQILKLRSEENPGVFLIGESAGALAIIRFLQVHQEVQKYLAGVVILALPLEVDQNASKWVQKHKRFLEPVFSLLAWFFPNLPVGDLPEGDKEDSLEYHGKVRARPAKEIRDAVFEARQSHAMKNITVPILFIHSDSDGVALPEHVEIAFRSVATPEDKKEFIIYRGAPHRVLHFAVNDIQRWIEKRNKAKDWMPFQQEGVVNETVKTSAKVTVAIEALLMFIPRVLRFCWEGMRKRLEKLMQKK</sequence>
<dbReference type="Proteomes" id="UP000178534">
    <property type="component" value="Unassembled WGS sequence"/>
</dbReference>
<dbReference type="Pfam" id="PF12146">
    <property type="entry name" value="Hydrolase_4"/>
    <property type="match status" value="1"/>
</dbReference>
<reference evidence="2 3" key="1">
    <citation type="journal article" date="2016" name="Nat. Commun.">
        <title>Thousands of microbial genomes shed light on interconnected biogeochemical processes in an aquifer system.</title>
        <authorList>
            <person name="Anantharaman K."/>
            <person name="Brown C.T."/>
            <person name="Hug L.A."/>
            <person name="Sharon I."/>
            <person name="Castelle C.J."/>
            <person name="Probst A.J."/>
            <person name="Thomas B.C."/>
            <person name="Singh A."/>
            <person name="Wilkins M.J."/>
            <person name="Karaoz U."/>
            <person name="Brodie E.L."/>
            <person name="Williams K.H."/>
            <person name="Hubbard S.S."/>
            <person name="Banfield J.F."/>
        </authorList>
    </citation>
    <scope>NUCLEOTIDE SEQUENCE [LARGE SCALE GENOMIC DNA]</scope>
</reference>
<evidence type="ECO:0000313" key="3">
    <source>
        <dbReference type="Proteomes" id="UP000178534"/>
    </source>
</evidence>
<gene>
    <name evidence="2" type="ORF">A2942_01965</name>
</gene>
<evidence type="ECO:0000313" key="2">
    <source>
        <dbReference type="EMBL" id="OGZ11909.1"/>
    </source>
</evidence>
<accession>A0A1G2DE56</accession>
<dbReference type="InterPro" id="IPR029058">
    <property type="entry name" value="AB_hydrolase_fold"/>
</dbReference>
<organism evidence="2 3">
    <name type="scientific">Candidatus Lloydbacteria bacterium RIFCSPLOWO2_01_FULL_50_20</name>
    <dbReference type="NCBI Taxonomy" id="1798665"/>
    <lineage>
        <taxon>Bacteria</taxon>
        <taxon>Candidatus Lloydiibacteriota</taxon>
    </lineage>
</organism>
<proteinExistence type="predicted"/>
<dbReference type="SUPFAM" id="SSF53474">
    <property type="entry name" value="alpha/beta-Hydrolases"/>
    <property type="match status" value="1"/>
</dbReference>
<dbReference type="InterPro" id="IPR022742">
    <property type="entry name" value="Hydrolase_4"/>
</dbReference>
<dbReference type="Gene3D" id="3.40.50.1820">
    <property type="entry name" value="alpha/beta hydrolase"/>
    <property type="match status" value="1"/>
</dbReference>
<evidence type="ECO:0000259" key="1">
    <source>
        <dbReference type="Pfam" id="PF12146"/>
    </source>
</evidence>
<comment type="caution">
    <text evidence="2">The sequence shown here is derived from an EMBL/GenBank/DDBJ whole genome shotgun (WGS) entry which is preliminary data.</text>
</comment>
<dbReference type="PANTHER" id="PTHR11614">
    <property type="entry name" value="PHOSPHOLIPASE-RELATED"/>
    <property type="match status" value="1"/>
</dbReference>
<name>A0A1G2DE56_9BACT</name>
<feature type="domain" description="Serine aminopeptidase S33" evidence="1">
    <location>
        <begin position="40"/>
        <end position="282"/>
    </location>
</feature>
<dbReference type="AlphaFoldDB" id="A0A1G2DE56"/>
<dbReference type="STRING" id="1798665.A2942_01965"/>
<dbReference type="InterPro" id="IPR051044">
    <property type="entry name" value="MAG_DAG_Lipase"/>
</dbReference>
<dbReference type="EMBL" id="MHLP01000031">
    <property type="protein sequence ID" value="OGZ11909.1"/>
    <property type="molecule type" value="Genomic_DNA"/>
</dbReference>